<proteinExistence type="inferred from homology"/>
<evidence type="ECO:0000256" key="3">
    <source>
        <dbReference type="ARBA" id="ARBA00007941"/>
    </source>
</evidence>
<evidence type="ECO:0000256" key="1">
    <source>
        <dbReference type="ARBA" id="ARBA00001966"/>
    </source>
</evidence>
<gene>
    <name evidence="14" type="primary">ftrB</name>
    <name evidence="14" type="ORF">BN3087_240039</name>
</gene>
<evidence type="ECO:0000256" key="4">
    <source>
        <dbReference type="ARBA" id="ARBA00012358"/>
    </source>
</evidence>
<organism evidence="14">
    <name type="scientific">Sulfurovum sp. enrichment culture clone C5</name>
    <dbReference type="NCBI Taxonomy" id="497650"/>
    <lineage>
        <taxon>Bacteria</taxon>
        <taxon>Pseudomonadati</taxon>
        <taxon>Campylobacterota</taxon>
        <taxon>Epsilonproteobacteria</taxon>
        <taxon>Campylobacterales</taxon>
        <taxon>Sulfurovaceae</taxon>
        <taxon>Sulfurovum</taxon>
        <taxon>environmental samples</taxon>
    </lineage>
</organism>
<name>A0A0S4XLX1_9BACT</name>
<comment type="subunit">
    <text evidence="11">Heterodimer of subunit A (variable subunit) and subunit B (catalytic subunit). Heterodimeric FTR forms a complex with ferredoxin and thioredoxin.</text>
</comment>
<evidence type="ECO:0000256" key="7">
    <source>
        <dbReference type="ARBA" id="ARBA00023002"/>
    </source>
</evidence>
<evidence type="ECO:0000256" key="11">
    <source>
        <dbReference type="ARBA" id="ARBA00026011"/>
    </source>
</evidence>
<comment type="cofactor">
    <cofactor evidence="1">
        <name>[4Fe-4S] cluster</name>
        <dbReference type="ChEBI" id="CHEBI:49883"/>
    </cofactor>
</comment>
<dbReference type="PANTHER" id="PTHR35113:SF1">
    <property type="entry name" value="FERREDOXIN-THIOREDOXIN REDUCTASE CATALYTIC CHAIN, CHLOROPLASTIC"/>
    <property type="match status" value="1"/>
</dbReference>
<evidence type="ECO:0000256" key="10">
    <source>
        <dbReference type="ARBA" id="ARBA00023157"/>
    </source>
</evidence>
<comment type="catalytic activity">
    <reaction evidence="13">
        <text>[thioredoxin]-disulfide + 2 reduced [2Fe-2S]-[ferredoxin] + 2 H(+) = [thioredoxin]-dithiol + 2 oxidized [2Fe-2S]-[ferredoxin]</text>
        <dbReference type="Rhea" id="RHEA:42336"/>
        <dbReference type="Rhea" id="RHEA-COMP:10000"/>
        <dbReference type="Rhea" id="RHEA-COMP:10001"/>
        <dbReference type="Rhea" id="RHEA-COMP:10698"/>
        <dbReference type="Rhea" id="RHEA-COMP:10700"/>
        <dbReference type="ChEBI" id="CHEBI:15378"/>
        <dbReference type="ChEBI" id="CHEBI:29950"/>
        <dbReference type="ChEBI" id="CHEBI:33737"/>
        <dbReference type="ChEBI" id="CHEBI:33738"/>
        <dbReference type="ChEBI" id="CHEBI:50058"/>
        <dbReference type="EC" id="1.8.7.2"/>
    </reaction>
</comment>
<dbReference type="GO" id="GO:0016730">
    <property type="term" value="F:oxidoreductase activity, acting on iron-sulfur proteins as donors"/>
    <property type="evidence" value="ECO:0007669"/>
    <property type="project" value="InterPro"/>
</dbReference>
<keyword evidence="8" id="KW-0408">Iron</keyword>
<dbReference type="InterPro" id="IPR004209">
    <property type="entry name" value="FTR_bsu"/>
</dbReference>
<evidence type="ECO:0000256" key="5">
    <source>
        <dbReference type="ARBA" id="ARBA00022485"/>
    </source>
</evidence>
<keyword evidence="7 14" id="KW-0560">Oxidoreductase</keyword>
<dbReference type="SUPFAM" id="SSF57662">
    <property type="entry name" value="Ferredoxin thioredoxin reductase (FTR), catalytic beta chain"/>
    <property type="match status" value="1"/>
</dbReference>
<evidence type="ECO:0000313" key="14">
    <source>
        <dbReference type="EMBL" id="CUV65300.1"/>
    </source>
</evidence>
<keyword evidence="6" id="KW-0479">Metal-binding</keyword>
<evidence type="ECO:0000256" key="9">
    <source>
        <dbReference type="ARBA" id="ARBA00023014"/>
    </source>
</evidence>
<dbReference type="Gene3D" id="3.90.460.10">
    <property type="entry name" value="Ferredoxin thioredoxin reductase catalytic beta subunit"/>
    <property type="match status" value="1"/>
</dbReference>
<evidence type="ECO:0000256" key="8">
    <source>
        <dbReference type="ARBA" id="ARBA00023004"/>
    </source>
</evidence>
<sequence>MLKNIDMSSQEFLSEMEKTKQFTDKVCHQFGFVYHPNEDVNEGVLMGLARHKMLYGKRFCPCYMVLEDENGKPKSADDRICPCKQALQHEIPDEGKCHCGIFCTPQYAKANI</sequence>
<keyword evidence="10" id="KW-1015">Disulfide bond</keyword>
<evidence type="ECO:0000256" key="2">
    <source>
        <dbReference type="ARBA" id="ARBA00003945"/>
    </source>
</evidence>
<dbReference type="EMBL" id="FAXN01000023">
    <property type="protein sequence ID" value="CUV65300.1"/>
    <property type="molecule type" value="Genomic_DNA"/>
</dbReference>
<comment type="function">
    <text evidence="2">Catalytic subunit of the ferredoxin-thioredoxin reductase (FTR), which catalyzes the two-electron reduction of thioredoxins by the electrons provided by reduced ferredoxin.</text>
</comment>
<dbReference type="EC" id="1.8.7.2" evidence="4"/>
<accession>A0A0S4XLX1</accession>
<dbReference type="AlphaFoldDB" id="A0A0S4XLX1"/>
<evidence type="ECO:0000256" key="13">
    <source>
        <dbReference type="ARBA" id="ARBA00048150"/>
    </source>
</evidence>
<dbReference type="GO" id="GO:0051539">
    <property type="term" value="F:4 iron, 4 sulfur cluster binding"/>
    <property type="evidence" value="ECO:0007669"/>
    <property type="project" value="UniProtKB-KW"/>
</dbReference>
<keyword evidence="9" id="KW-0411">Iron-sulfur</keyword>
<dbReference type="GO" id="GO:0046872">
    <property type="term" value="F:metal ion binding"/>
    <property type="evidence" value="ECO:0007669"/>
    <property type="project" value="UniProtKB-KW"/>
</dbReference>
<dbReference type="PANTHER" id="PTHR35113">
    <property type="entry name" value="FERREDOXIN-THIOREDOXIN REDUCTASE CATALYTIC CHAIN, CHLOROPLASTIC"/>
    <property type="match status" value="1"/>
</dbReference>
<evidence type="ECO:0000256" key="6">
    <source>
        <dbReference type="ARBA" id="ARBA00022723"/>
    </source>
</evidence>
<protein>
    <recommendedName>
        <fullName evidence="4">ferredoxin:thioredoxin reductase</fullName>
        <ecNumber evidence="4">1.8.7.2</ecNumber>
    </recommendedName>
    <alternativeName>
        <fullName evidence="12">Ferredoxin-thioredoxin reductase subunit B</fullName>
    </alternativeName>
</protein>
<dbReference type="Pfam" id="PF02943">
    <property type="entry name" value="FeThRed_B"/>
    <property type="match status" value="1"/>
</dbReference>
<evidence type="ECO:0000256" key="12">
    <source>
        <dbReference type="ARBA" id="ARBA00030295"/>
    </source>
</evidence>
<reference evidence="14" key="1">
    <citation type="submission" date="2015-11" db="EMBL/GenBank/DDBJ databases">
        <authorList>
            <person name="Zhang Y."/>
            <person name="Guo Z."/>
        </authorList>
    </citation>
    <scope>NUCLEOTIDE SEQUENCE</scope>
    <source>
        <strain evidence="14">BN30871</strain>
    </source>
</reference>
<dbReference type="InterPro" id="IPR036644">
    <property type="entry name" value="FTR_bsu_sf"/>
</dbReference>
<keyword evidence="5" id="KW-0004">4Fe-4S</keyword>
<comment type="similarity">
    <text evidence="3">Belongs to the ferredoxin thioredoxin reductase beta subunit family.</text>
</comment>